<dbReference type="Proteomes" id="UP000078492">
    <property type="component" value="Unassembled WGS sequence"/>
</dbReference>
<protein>
    <submittedName>
        <fullName evidence="2">Uncharacterized protein</fullName>
    </submittedName>
</protein>
<organism evidence="2 3">
    <name type="scientific">Trachymyrmex cornetzi</name>
    <dbReference type="NCBI Taxonomy" id="471704"/>
    <lineage>
        <taxon>Eukaryota</taxon>
        <taxon>Metazoa</taxon>
        <taxon>Ecdysozoa</taxon>
        <taxon>Arthropoda</taxon>
        <taxon>Hexapoda</taxon>
        <taxon>Insecta</taxon>
        <taxon>Pterygota</taxon>
        <taxon>Neoptera</taxon>
        <taxon>Endopterygota</taxon>
        <taxon>Hymenoptera</taxon>
        <taxon>Apocrita</taxon>
        <taxon>Aculeata</taxon>
        <taxon>Formicoidea</taxon>
        <taxon>Formicidae</taxon>
        <taxon>Myrmicinae</taxon>
        <taxon>Trachymyrmex</taxon>
    </lineage>
</organism>
<keyword evidence="3" id="KW-1185">Reference proteome</keyword>
<dbReference type="AlphaFoldDB" id="A0A151JBE5"/>
<proteinExistence type="predicted"/>
<dbReference type="EMBL" id="KQ979181">
    <property type="protein sequence ID" value="KYN22348.1"/>
    <property type="molecule type" value="Genomic_DNA"/>
</dbReference>
<accession>A0A151JBE5</accession>
<name>A0A151JBE5_9HYME</name>
<sequence length="122" mass="13757">MTDKINKLVKDRRGSTGELVKFLKRKREGEGGESGGGKVEETFRSSKKTIRSLVRMEKEGGMKELLREMRDEMGGMMMGIKKELYVEEGEKKEVKGLMGDEEGIKTVIGGILMQERKGREEG</sequence>
<reference evidence="2 3" key="1">
    <citation type="submission" date="2015-09" db="EMBL/GenBank/DDBJ databases">
        <title>Trachymyrmex cornetzi WGS genome.</title>
        <authorList>
            <person name="Nygaard S."/>
            <person name="Hu H."/>
            <person name="Boomsma J."/>
            <person name="Zhang G."/>
        </authorList>
    </citation>
    <scope>NUCLEOTIDE SEQUENCE [LARGE SCALE GENOMIC DNA]</scope>
    <source>
        <strain evidence="2">Tcor2-1</strain>
        <tissue evidence="2">Whole body</tissue>
    </source>
</reference>
<evidence type="ECO:0000313" key="3">
    <source>
        <dbReference type="Proteomes" id="UP000078492"/>
    </source>
</evidence>
<evidence type="ECO:0000256" key="1">
    <source>
        <dbReference type="SAM" id="MobiDB-lite"/>
    </source>
</evidence>
<evidence type="ECO:0000313" key="2">
    <source>
        <dbReference type="EMBL" id="KYN22348.1"/>
    </source>
</evidence>
<gene>
    <name evidence="2" type="ORF">ALC57_05253</name>
</gene>
<feature type="region of interest" description="Disordered" evidence="1">
    <location>
        <begin position="20"/>
        <end position="44"/>
    </location>
</feature>